<evidence type="ECO:0000313" key="2">
    <source>
        <dbReference type="EnsemblPlants" id="OBART09G01340.1"/>
    </source>
</evidence>
<sequence length="112" mass="11699">MKACWCDRRLSGDCRSAAGGRRLGPPRCAGRQAAGSLQLPPTTGDGDGLRQQRATTMACANGGRRARRGCPSPDPATAVVLRLDPAAGDRRMAGEIRAGCRRWRCGGASSSC</sequence>
<dbReference type="AlphaFoldDB" id="A0A0D3H3U4"/>
<organism evidence="2">
    <name type="scientific">Oryza barthii</name>
    <dbReference type="NCBI Taxonomy" id="65489"/>
    <lineage>
        <taxon>Eukaryota</taxon>
        <taxon>Viridiplantae</taxon>
        <taxon>Streptophyta</taxon>
        <taxon>Embryophyta</taxon>
        <taxon>Tracheophyta</taxon>
        <taxon>Spermatophyta</taxon>
        <taxon>Magnoliopsida</taxon>
        <taxon>Liliopsida</taxon>
        <taxon>Poales</taxon>
        <taxon>Poaceae</taxon>
        <taxon>BOP clade</taxon>
        <taxon>Oryzoideae</taxon>
        <taxon>Oryzeae</taxon>
        <taxon>Oryzinae</taxon>
        <taxon>Oryza</taxon>
    </lineage>
</organism>
<evidence type="ECO:0000313" key="3">
    <source>
        <dbReference type="Proteomes" id="UP000026960"/>
    </source>
</evidence>
<evidence type="ECO:0000256" key="1">
    <source>
        <dbReference type="SAM" id="MobiDB-lite"/>
    </source>
</evidence>
<dbReference type="Proteomes" id="UP000026960">
    <property type="component" value="Chromosome 9"/>
</dbReference>
<keyword evidence="3" id="KW-1185">Reference proteome</keyword>
<dbReference type="HOGENOM" id="CLU_2149705_0_0_1"/>
<proteinExistence type="predicted"/>
<reference evidence="2" key="1">
    <citation type="journal article" date="2009" name="Rice">
        <title>De Novo Next Generation Sequencing of Plant Genomes.</title>
        <authorList>
            <person name="Rounsley S."/>
            <person name="Marri P.R."/>
            <person name="Yu Y."/>
            <person name="He R."/>
            <person name="Sisneros N."/>
            <person name="Goicoechea J.L."/>
            <person name="Lee S.J."/>
            <person name="Angelova A."/>
            <person name="Kudrna D."/>
            <person name="Luo M."/>
            <person name="Affourtit J."/>
            <person name="Desany B."/>
            <person name="Knight J."/>
            <person name="Niazi F."/>
            <person name="Egholm M."/>
            <person name="Wing R.A."/>
        </authorList>
    </citation>
    <scope>NUCLEOTIDE SEQUENCE [LARGE SCALE GENOMIC DNA]</scope>
    <source>
        <strain evidence="2">cv. IRGC 105608</strain>
    </source>
</reference>
<name>A0A0D3H3U4_9ORYZ</name>
<accession>A0A0D3H3U4</accession>
<dbReference type="Gramene" id="OBART09G01340.1">
    <property type="protein sequence ID" value="OBART09G01340.1"/>
    <property type="gene ID" value="OBART09G01340"/>
</dbReference>
<dbReference type="PaxDb" id="65489-OBART09G01340.1"/>
<reference evidence="2" key="2">
    <citation type="submission" date="2015-03" db="UniProtKB">
        <authorList>
            <consortium name="EnsemblPlants"/>
        </authorList>
    </citation>
    <scope>IDENTIFICATION</scope>
</reference>
<dbReference type="EnsemblPlants" id="OBART09G01340.1">
    <property type="protein sequence ID" value="OBART09G01340.1"/>
    <property type="gene ID" value="OBART09G01340"/>
</dbReference>
<feature type="region of interest" description="Disordered" evidence="1">
    <location>
        <begin position="19"/>
        <end position="49"/>
    </location>
</feature>
<protein>
    <submittedName>
        <fullName evidence="2">Uncharacterized protein</fullName>
    </submittedName>
</protein>